<evidence type="ECO:0000313" key="1">
    <source>
        <dbReference type="EMBL" id="MBA9038265.1"/>
    </source>
</evidence>
<comment type="caution">
    <text evidence="1">The sequence shown here is derived from an EMBL/GenBank/DDBJ whole genome shotgun (WGS) entry which is preliminary data.</text>
</comment>
<accession>A0A7W3N8A3</accession>
<dbReference type="Proteomes" id="UP000543174">
    <property type="component" value="Unassembled WGS sequence"/>
</dbReference>
<dbReference type="EMBL" id="JACJHT010000001">
    <property type="protein sequence ID" value="MBA9038265.1"/>
    <property type="molecule type" value="Genomic_DNA"/>
</dbReference>
<protein>
    <submittedName>
        <fullName evidence="1">Uncharacterized protein</fullName>
    </submittedName>
</protein>
<gene>
    <name evidence="1" type="ORF">HNP21_001354</name>
</gene>
<keyword evidence="2" id="KW-1185">Reference proteome</keyword>
<proteinExistence type="predicted"/>
<organism evidence="1 2">
    <name type="scientific">Priestia aryabhattai</name>
    <name type="common">Bacillus aryabhattai</name>
    <dbReference type="NCBI Taxonomy" id="412384"/>
    <lineage>
        <taxon>Bacteria</taxon>
        <taxon>Bacillati</taxon>
        <taxon>Bacillota</taxon>
        <taxon>Bacilli</taxon>
        <taxon>Bacillales</taxon>
        <taxon>Bacillaceae</taxon>
        <taxon>Priestia</taxon>
    </lineage>
</organism>
<name>A0A7W3N8A3_PRIAR</name>
<sequence length="31" mass="3750">MQKQPNFLLIIVDEERFPPLYESKELKMVTL</sequence>
<dbReference type="AlphaFoldDB" id="A0A7W3N8A3"/>
<reference evidence="1" key="1">
    <citation type="submission" date="2020-08" db="EMBL/GenBank/DDBJ databases">
        <title>Functional genomics of gut bacteria from endangered species of beetles.</title>
        <authorList>
            <person name="Carlos-Shanley C."/>
        </authorList>
    </citation>
    <scope>NUCLEOTIDE SEQUENCE [LARGE SCALE GENOMIC DNA]</scope>
    <source>
        <strain evidence="1">S00060</strain>
    </source>
</reference>
<evidence type="ECO:0000313" key="2">
    <source>
        <dbReference type="Proteomes" id="UP000543174"/>
    </source>
</evidence>